<keyword evidence="2" id="KW-1185">Reference proteome</keyword>
<accession>A0A8A4TG62</accession>
<protein>
    <recommendedName>
        <fullName evidence="3">Radical SAM protein</fullName>
    </recommendedName>
</protein>
<evidence type="ECO:0008006" key="3">
    <source>
        <dbReference type="Google" id="ProtNLM"/>
    </source>
</evidence>
<proteinExistence type="predicted"/>
<name>A0A8A4TG62_SULCO</name>
<dbReference type="Proteomes" id="UP000663929">
    <property type="component" value="Chromosome"/>
</dbReference>
<evidence type="ECO:0000313" key="2">
    <source>
        <dbReference type="Proteomes" id="UP000663929"/>
    </source>
</evidence>
<dbReference type="Gene3D" id="3.20.20.70">
    <property type="entry name" value="Aldolase class I"/>
    <property type="match status" value="1"/>
</dbReference>
<evidence type="ECO:0000313" key="1">
    <source>
        <dbReference type="EMBL" id="QTD48172.1"/>
    </source>
</evidence>
<organism evidence="1 2">
    <name type="scientific">Sulfidibacter corallicola</name>
    <dbReference type="NCBI Taxonomy" id="2818388"/>
    <lineage>
        <taxon>Bacteria</taxon>
        <taxon>Pseudomonadati</taxon>
        <taxon>Acidobacteriota</taxon>
        <taxon>Holophagae</taxon>
        <taxon>Acanthopleuribacterales</taxon>
        <taxon>Acanthopleuribacteraceae</taxon>
        <taxon>Sulfidibacter</taxon>
    </lineage>
</organism>
<dbReference type="SUPFAM" id="SSF102114">
    <property type="entry name" value="Radical SAM enzymes"/>
    <property type="match status" value="1"/>
</dbReference>
<dbReference type="KEGG" id="scor:J3U87_21510"/>
<gene>
    <name evidence="1" type="ORF">J3U87_21510</name>
</gene>
<dbReference type="AlphaFoldDB" id="A0A8A4TG62"/>
<dbReference type="EMBL" id="CP071793">
    <property type="protein sequence ID" value="QTD48172.1"/>
    <property type="molecule type" value="Genomic_DNA"/>
</dbReference>
<reference evidence="1" key="1">
    <citation type="submission" date="2021-03" db="EMBL/GenBank/DDBJ databases">
        <title>Acanthopleuribacteraceae sp. M133.</title>
        <authorList>
            <person name="Wang G."/>
        </authorList>
    </citation>
    <scope>NUCLEOTIDE SEQUENCE</scope>
    <source>
        <strain evidence="1">M133</strain>
    </source>
</reference>
<dbReference type="NCBIfam" id="NF045502">
    <property type="entry name" value="variant_rSAM"/>
    <property type="match status" value="1"/>
</dbReference>
<dbReference type="InterPro" id="IPR058240">
    <property type="entry name" value="rSAM_sf"/>
</dbReference>
<dbReference type="RefSeq" id="WP_237377831.1">
    <property type="nucleotide sequence ID" value="NZ_CP071793.1"/>
</dbReference>
<dbReference type="InterPro" id="IPR013785">
    <property type="entry name" value="Aldolase_TIM"/>
</dbReference>
<sequence length="432" mass="49102">MEALGTAYRGVMDHVARFEALPPEAVIKQDTLRLGLRFSEAAMNIAAGFKPKDYFIFSFDLIEIKDMQHREHLRVPEEIRLEGGPLDLRSTVISVRINPESPYLVDLRDGELWLTCDGEPVGRVQYHPVPTFYHEELSNGKPMGEIAPVLEWGYLIYLTAYRMCQYFNKKEQCQFCDINRNFIQQRKAGKVYTGIKSIDEILEALEHIDRLDDKAKAYTLTGGSVITDLQGVEEVDFYLQFIEAIESRFPGRWISKAVVQAFPVSECQRLKDAGVRIYHPNYEVWGKELFAQICPGKQRVVGFEEWIRRVVDSASVFGPENVIPNFVGGVELNTVCGFDDVDRAVAHTREGLDWFMRQGVVPRFTTWCPEPLAALGPQPSPPLEYFCKLLLAWRERFRHYGLPVPPGYGAPGPGNAVFSVSAFMDVLDREAP</sequence>